<dbReference type="InterPro" id="IPR041588">
    <property type="entry name" value="Integrase_H2C2"/>
</dbReference>
<evidence type="ECO:0000313" key="13">
    <source>
        <dbReference type="EMBL" id="WVY98390.1"/>
    </source>
</evidence>
<evidence type="ECO:0000256" key="4">
    <source>
        <dbReference type="ARBA" id="ARBA00022801"/>
    </source>
</evidence>
<dbReference type="Proteomes" id="UP001374535">
    <property type="component" value="Chromosome 9"/>
</dbReference>
<keyword evidence="8" id="KW-0808">Transferase</keyword>
<dbReference type="Gene3D" id="3.10.20.370">
    <property type="match status" value="1"/>
</dbReference>
<dbReference type="AlphaFoldDB" id="A0AAQ3MWC4"/>
<keyword evidence="8" id="KW-0548">Nucleotidyltransferase</keyword>
<dbReference type="SUPFAM" id="SSF56672">
    <property type="entry name" value="DNA/RNA polymerases"/>
    <property type="match status" value="1"/>
</dbReference>
<keyword evidence="11" id="KW-0511">Multifunctional enzyme</keyword>
<keyword evidence="8" id="KW-0239">DNA-directed DNA polymerase</keyword>
<reference evidence="13 14" key="1">
    <citation type="journal article" date="2023" name="Life. Sci Alliance">
        <title>Evolutionary insights into 3D genome organization and epigenetic landscape of Vigna mungo.</title>
        <authorList>
            <person name="Junaid A."/>
            <person name="Singh B."/>
            <person name="Bhatia S."/>
        </authorList>
    </citation>
    <scope>NUCLEOTIDE SEQUENCE [LARGE SCALE GENOMIC DNA]</scope>
    <source>
        <strain evidence="13">Urdbean</strain>
    </source>
</reference>
<dbReference type="Gene3D" id="3.30.420.10">
    <property type="entry name" value="Ribonuclease H-like superfamily/Ribonuclease H"/>
    <property type="match status" value="1"/>
</dbReference>
<dbReference type="PROSITE" id="PS50994">
    <property type="entry name" value="INTEGRASE"/>
    <property type="match status" value="1"/>
</dbReference>
<dbReference type="InterPro" id="IPR056924">
    <property type="entry name" value="SH3_Tf2-1"/>
</dbReference>
<dbReference type="GO" id="GO:0006508">
    <property type="term" value="P:proteolysis"/>
    <property type="evidence" value="ECO:0007669"/>
    <property type="project" value="UniProtKB-KW"/>
</dbReference>
<evidence type="ECO:0000256" key="1">
    <source>
        <dbReference type="ARBA" id="ARBA00022670"/>
    </source>
</evidence>
<dbReference type="InterPro" id="IPR016197">
    <property type="entry name" value="Chromo-like_dom_sf"/>
</dbReference>
<dbReference type="PANTHER" id="PTHR37984:SF5">
    <property type="entry name" value="PROTEIN NYNRIN-LIKE"/>
    <property type="match status" value="1"/>
</dbReference>
<dbReference type="Pfam" id="PF17921">
    <property type="entry name" value="Integrase_H2C2"/>
    <property type="match status" value="1"/>
</dbReference>
<dbReference type="GO" id="GO:0006310">
    <property type="term" value="P:DNA recombination"/>
    <property type="evidence" value="ECO:0007669"/>
    <property type="project" value="UniProtKB-KW"/>
</dbReference>
<dbReference type="InterPro" id="IPR050951">
    <property type="entry name" value="Retrovirus_Pol_polyprotein"/>
</dbReference>
<keyword evidence="7" id="KW-0695">RNA-directed DNA polymerase</keyword>
<feature type="domain" description="Integrase catalytic" evidence="12">
    <location>
        <begin position="248"/>
        <end position="412"/>
    </location>
</feature>
<dbReference type="Gene3D" id="1.10.340.70">
    <property type="match status" value="1"/>
</dbReference>
<dbReference type="InterPro" id="IPR043502">
    <property type="entry name" value="DNA/RNA_pol_sf"/>
</dbReference>
<dbReference type="EMBL" id="CP144692">
    <property type="protein sequence ID" value="WVY98390.1"/>
    <property type="molecule type" value="Genomic_DNA"/>
</dbReference>
<evidence type="ECO:0000256" key="9">
    <source>
        <dbReference type="ARBA" id="ARBA00023125"/>
    </source>
</evidence>
<dbReference type="GO" id="GO:0046872">
    <property type="term" value="F:metal ion binding"/>
    <property type="evidence" value="ECO:0007669"/>
    <property type="project" value="UniProtKB-KW"/>
</dbReference>
<accession>A0AAQ3MWC4</accession>
<dbReference type="GO" id="GO:0003677">
    <property type="term" value="F:DNA binding"/>
    <property type="evidence" value="ECO:0007669"/>
    <property type="project" value="UniProtKB-KW"/>
</dbReference>
<name>A0AAQ3MWC4_VIGMU</name>
<gene>
    <name evidence="13" type="ORF">V8G54_030541</name>
</gene>
<sequence>MQNLKIALTTAPLLALPDFSQLFHVECDASGKGIGAVLSQNRRPVAYFSKALNESSLSKSIYEKELMALTIFVGAKICGAYRSKKFEVFVGKRITTQNQQNWLAKLLGYEFEIAYRSGVTNKVADALSRKFEAPETAKLELKGISRPFWQDFEEIMGEVQQDLVLQKIISDLEENPNSHPNFAMEHDRLHYKGRMVLSAKSVWVQKTYRKLAQTLYWIGMKKDVTEFVASCLVCQQHKYLASSPQGLLQPLPIPQVIWDDISMDFIVGLPKSNGYDAVLVVVDRLSKYGHFISLKHPYSARSLAAVFVREVVRLHGIPSSIVSDRDPTFMSLFWKELFHLQGTRLLMSTSYHPETDGQTEVLNRTLETYLRCFSSEQPKNWNFFLPWAEYWYNTSFQASAKCTPFEIVYGRPPPTISRFVPGETSIEAVAQDLKDRDEALKQLKFHLGRAQDQMVKLANKKRRPTTIQVGDWVFLKIRPHRQLSMLTKLHPKLAPRYYGPFLVLNQVGQVAFRLQLPAYARIHPVFHASQLKLAVGNHCFTAEPELPRELQSKEPSCVPLKVLDRRLHPLQGINVSQVLIEWKDGGPESATWEEEALIRDQFLDFNLEDKVVQAPSSIDRSWKINASDDRSTSTIEAKILDVVQMNSVLSDSRPKCLVVDEIDGALGDGKGAVEVLLKMISTERKPYAGKQIVGKGQLERKSSKKGSKTASLSRPVICICNDLYAPALRQLRQPYTLKNQCHCRWSIVNHSTNSIAYVLAFAERMLPASNYHQPNPSSPYTNFFFPLLLKLKCSSGL</sequence>
<evidence type="ECO:0000256" key="3">
    <source>
        <dbReference type="ARBA" id="ARBA00022750"/>
    </source>
</evidence>
<dbReference type="PANTHER" id="PTHR37984">
    <property type="entry name" value="PROTEIN CBG26694"/>
    <property type="match status" value="1"/>
</dbReference>
<evidence type="ECO:0000256" key="10">
    <source>
        <dbReference type="ARBA" id="ARBA00023172"/>
    </source>
</evidence>
<evidence type="ECO:0000256" key="7">
    <source>
        <dbReference type="ARBA" id="ARBA00022918"/>
    </source>
</evidence>
<evidence type="ECO:0000256" key="6">
    <source>
        <dbReference type="ARBA" id="ARBA00022908"/>
    </source>
</evidence>
<protein>
    <recommendedName>
        <fullName evidence="12">Integrase catalytic domain-containing protein</fullName>
    </recommendedName>
</protein>
<dbReference type="InterPro" id="IPR027417">
    <property type="entry name" value="P-loop_NTPase"/>
</dbReference>
<dbReference type="InterPro" id="IPR041577">
    <property type="entry name" value="RT_RNaseH_2"/>
</dbReference>
<evidence type="ECO:0000256" key="5">
    <source>
        <dbReference type="ARBA" id="ARBA00022842"/>
    </source>
</evidence>
<evidence type="ECO:0000256" key="8">
    <source>
        <dbReference type="ARBA" id="ARBA00022932"/>
    </source>
</evidence>
<evidence type="ECO:0000256" key="11">
    <source>
        <dbReference type="ARBA" id="ARBA00023268"/>
    </source>
</evidence>
<dbReference type="GO" id="GO:0015074">
    <property type="term" value="P:DNA integration"/>
    <property type="evidence" value="ECO:0007669"/>
    <property type="project" value="UniProtKB-KW"/>
</dbReference>
<keyword evidence="3" id="KW-0064">Aspartyl protease</keyword>
<dbReference type="GO" id="GO:0004190">
    <property type="term" value="F:aspartic-type endopeptidase activity"/>
    <property type="evidence" value="ECO:0007669"/>
    <property type="project" value="UniProtKB-KW"/>
</dbReference>
<keyword evidence="14" id="KW-1185">Reference proteome</keyword>
<dbReference type="GO" id="GO:0003964">
    <property type="term" value="F:RNA-directed DNA polymerase activity"/>
    <property type="evidence" value="ECO:0007669"/>
    <property type="project" value="UniProtKB-KW"/>
</dbReference>
<keyword evidence="2" id="KW-0479">Metal-binding</keyword>
<dbReference type="Pfam" id="PF17919">
    <property type="entry name" value="RT_RNaseH_2"/>
    <property type="match status" value="1"/>
</dbReference>
<dbReference type="GO" id="GO:0003887">
    <property type="term" value="F:DNA-directed DNA polymerase activity"/>
    <property type="evidence" value="ECO:0007669"/>
    <property type="project" value="UniProtKB-KW"/>
</dbReference>
<keyword evidence="10" id="KW-0233">DNA recombination</keyword>
<dbReference type="InterPro" id="IPR001584">
    <property type="entry name" value="Integrase_cat-core"/>
</dbReference>
<dbReference type="Pfam" id="PF24626">
    <property type="entry name" value="SH3_Tf2-1"/>
    <property type="match status" value="1"/>
</dbReference>
<proteinExistence type="predicted"/>
<dbReference type="SUPFAM" id="SSF54160">
    <property type="entry name" value="Chromo domain-like"/>
    <property type="match status" value="1"/>
</dbReference>
<keyword evidence="1" id="KW-0645">Protease</keyword>
<organism evidence="13 14">
    <name type="scientific">Vigna mungo</name>
    <name type="common">Black gram</name>
    <name type="synonym">Phaseolus mungo</name>
    <dbReference type="NCBI Taxonomy" id="3915"/>
    <lineage>
        <taxon>Eukaryota</taxon>
        <taxon>Viridiplantae</taxon>
        <taxon>Streptophyta</taxon>
        <taxon>Embryophyta</taxon>
        <taxon>Tracheophyta</taxon>
        <taxon>Spermatophyta</taxon>
        <taxon>Magnoliopsida</taxon>
        <taxon>eudicotyledons</taxon>
        <taxon>Gunneridae</taxon>
        <taxon>Pentapetalae</taxon>
        <taxon>rosids</taxon>
        <taxon>fabids</taxon>
        <taxon>Fabales</taxon>
        <taxon>Fabaceae</taxon>
        <taxon>Papilionoideae</taxon>
        <taxon>50 kb inversion clade</taxon>
        <taxon>NPAAA clade</taxon>
        <taxon>indigoferoid/millettioid clade</taxon>
        <taxon>Phaseoleae</taxon>
        <taxon>Vigna</taxon>
    </lineage>
</organism>
<keyword evidence="6" id="KW-0229">DNA integration</keyword>
<evidence type="ECO:0000259" key="12">
    <source>
        <dbReference type="PROSITE" id="PS50994"/>
    </source>
</evidence>
<dbReference type="SUPFAM" id="SSF53098">
    <property type="entry name" value="Ribonuclease H-like"/>
    <property type="match status" value="1"/>
</dbReference>
<dbReference type="CDD" id="cd09274">
    <property type="entry name" value="RNase_HI_RT_Ty3"/>
    <property type="match status" value="1"/>
</dbReference>
<dbReference type="Gene3D" id="3.40.50.300">
    <property type="entry name" value="P-loop containing nucleotide triphosphate hydrolases"/>
    <property type="match status" value="1"/>
</dbReference>
<keyword evidence="9" id="KW-0238">DNA-binding</keyword>
<keyword evidence="4" id="KW-0378">Hydrolase</keyword>
<keyword evidence="5" id="KW-0460">Magnesium</keyword>
<dbReference type="InterPro" id="IPR012337">
    <property type="entry name" value="RNaseH-like_sf"/>
</dbReference>
<evidence type="ECO:0000256" key="2">
    <source>
        <dbReference type="ARBA" id="ARBA00022723"/>
    </source>
</evidence>
<dbReference type="InterPro" id="IPR036397">
    <property type="entry name" value="RNaseH_sf"/>
</dbReference>
<evidence type="ECO:0000313" key="14">
    <source>
        <dbReference type="Proteomes" id="UP001374535"/>
    </source>
</evidence>